<keyword evidence="6 10" id="KW-0472">Membrane</keyword>
<dbReference type="PANTHER" id="PTHR32089:SF112">
    <property type="entry name" value="LYSOZYME-LIKE PROTEIN-RELATED"/>
    <property type="match status" value="1"/>
</dbReference>
<evidence type="ECO:0000256" key="10">
    <source>
        <dbReference type="SAM" id="Phobius"/>
    </source>
</evidence>
<proteinExistence type="inferred from homology"/>
<dbReference type="Gene3D" id="1.10.8.500">
    <property type="entry name" value="HAMP domain in histidine kinase"/>
    <property type="match status" value="1"/>
</dbReference>
<dbReference type="RefSeq" id="WP_201073202.1">
    <property type="nucleotide sequence ID" value="NZ_CP067420.1"/>
</dbReference>
<protein>
    <submittedName>
        <fullName evidence="14">Cache domain-containing protein</fullName>
    </submittedName>
</protein>
<keyword evidence="2" id="KW-1003">Cell membrane</keyword>
<feature type="domain" description="Methyl-accepting transducer" evidence="11">
    <location>
        <begin position="285"/>
        <end position="525"/>
    </location>
</feature>
<evidence type="ECO:0000256" key="7">
    <source>
        <dbReference type="ARBA" id="ARBA00023224"/>
    </source>
</evidence>
<dbReference type="PROSITE" id="PS50192">
    <property type="entry name" value="T_SNARE"/>
    <property type="match status" value="1"/>
</dbReference>
<dbReference type="PRINTS" id="PR00260">
    <property type="entry name" value="CHEMTRNSDUCR"/>
</dbReference>
<dbReference type="SUPFAM" id="SSF141371">
    <property type="entry name" value="PilZ domain-like"/>
    <property type="match status" value="1"/>
</dbReference>
<keyword evidence="7 9" id="KW-0807">Transducer</keyword>
<dbReference type="Gene3D" id="1.10.287.950">
    <property type="entry name" value="Methyl-accepting chemotaxis protein"/>
    <property type="match status" value="1"/>
</dbReference>
<dbReference type="InterPro" id="IPR033463">
    <property type="entry name" value="sCache_3"/>
</dbReference>
<reference evidence="14" key="1">
    <citation type="submission" date="2021-02" db="EMBL/GenBank/DDBJ databases">
        <title>Skermanella TT6 skin isolate.</title>
        <authorList>
            <person name="Lee K."/>
            <person name="Ganzorig M."/>
        </authorList>
    </citation>
    <scope>NUCLEOTIDE SEQUENCE</scope>
    <source>
        <strain evidence="14">TT6</strain>
    </source>
</reference>
<dbReference type="SUPFAM" id="SSF103190">
    <property type="entry name" value="Sensory domain-like"/>
    <property type="match status" value="1"/>
</dbReference>
<organism evidence="14 15">
    <name type="scientific">Skermanella cutis</name>
    <dbReference type="NCBI Taxonomy" id="2775420"/>
    <lineage>
        <taxon>Bacteria</taxon>
        <taxon>Pseudomonadati</taxon>
        <taxon>Pseudomonadota</taxon>
        <taxon>Alphaproteobacteria</taxon>
        <taxon>Rhodospirillales</taxon>
        <taxon>Azospirillaceae</taxon>
        <taxon>Skermanella</taxon>
    </lineage>
</organism>
<dbReference type="SMART" id="SM00304">
    <property type="entry name" value="HAMP"/>
    <property type="match status" value="2"/>
</dbReference>
<feature type="transmembrane region" description="Helical" evidence="10">
    <location>
        <begin position="13"/>
        <end position="38"/>
    </location>
</feature>
<name>A0ABX7B5J2_9PROT</name>
<keyword evidence="4 10" id="KW-0812">Transmembrane</keyword>
<evidence type="ECO:0000256" key="3">
    <source>
        <dbReference type="ARBA" id="ARBA00022519"/>
    </source>
</evidence>
<evidence type="ECO:0000259" key="13">
    <source>
        <dbReference type="PROSITE" id="PS50885"/>
    </source>
</evidence>
<evidence type="ECO:0000256" key="1">
    <source>
        <dbReference type="ARBA" id="ARBA00004429"/>
    </source>
</evidence>
<evidence type="ECO:0000256" key="4">
    <source>
        <dbReference type="ARBA" id="ARBA00022692"/>
    </source>
</evidence>
<dbReference type="PANTHER" id="PTHR32089">
    <property type="entry name" value="METHYL-ACCEPTING CHEMOTAXIS PROTEIN MCPB"/>
    <property type="match status" value="1"/>
</dbReference>
<accession>A0ABX7B5J2</accession>
<evidence type="ECO:0000256" key="6">
    <source>
        <dbReference type="ARBA" id="ARBA00023136"/>
    </source>
</evidence>
<comment type="similarity">
    <text evidence="8">Belongs to the methyl-accepting chemotaxis (MCP) protein family.</text>
</comment>
<dbReference type="Pfam" id="PF00672">
    <property type="entry name" value="HAMP"/>
    <property type="match status" value="1"/>
</dbReference>
<dbReference type="Pfam" id="PF07238">
    <property type="entry name" value="PilZ"/>
    <property type="match status" value="1"/>
</dbReference>
<evidence type="ECO:0000259" key="12">
    <source>
        <dbReference type="PROSITE" id="PS50192"/>
    </source>
</evidence>
<dbReference type="PROSITE" id="PS50111">
    <property type="entry name" value="CHEMOTAXIS_TRANSDUC_2"/>
    <property type="match status" value="1"/>
</dbReference>
<dbReference type="InterPro" id="IPR003660">
    <property type="entry name" value="HAMP_dom"/>
</dbReference>
<dbReference type="InterPro" id="IPR004090">
    <property type="entry name" value="Chemotax_Me-accpt_rcpt"/>
</dbReference>
<dbReference type="EMBL" id="CP067420">
    <property type="protein sequence ID" value="QQP88395.1"/>
    <property type="molecule type" value="Genomic_DNA"/>
</dbReference>
<dbReference type="Pfam" id="PF00015">
    <property type="entry name" value="MCPsignal"/>
    <property type="match status" value="1"/>
</dbReference>
<evidence type="ECO:0000256" key="8">
    <source>
        <dbReference type="ARBA" id="ARBA00029447"/>
    </source>
</evidence>
<feature type="domain" description="HAMP" evidence="13">
    <location>
        <begin position="209"/>
        <end position="262"/>
    </location>
</feature>
<dbReference type="Pfam" id="PF17202">
    <property type="entry name" value="sCache_3_3"/>
    <property type="match status" value="1"/>
</dbReference>
<gene>
    <name evidence="14" type="ORF">IGS68_20460</name>
</gene>
<keyword evidence="3" id="KW-0997">Cell inner membrane</keyword>
<dbReference type="InterPro" id="IPR009875">
    <property type="entry name" value="PilZ_domain"/>
</dbReference>
<feature type="domain" description="T-SNARE coiled-coil homology" evidence="12">
    <location>
        <begin position="455"/>
        <end position="517"/>
    </location>
</feature>
<dbReference type="InterPro" id="IPR029151">
    <property type="entry name" value="Sensor-like_sf"/>
</dbReference>
<evidence type="ECO:0000313" key="14">
    <source>
        <dbReference type="EMBL" id="QQP88395.1"/>
    </source>
</evidence>
<comment type="subcellular location">
    <subcellularLocation>
        <location evidence="1">Cell inner membrane</location>
        <topology evidence="1">Multi-pass membrane protein</topology>
    </subcellularLocation>
</comment>
<keyword evidence="5 10" id="KW-1133">Transmembrane helix</keyword>
<dbReference type="InterPro" id="IPR000727">
    <property type="entry name" value="T_SNARE_dom"/>
</dbReference>
<sequence>MPLVNRLSISTKIALLCILAIGAIGIVNLVALRAVLLAEGERLGIARQEANMRVAWEMLRHLGDLRLDDKGKLTAGDTPLEGNMDLVDRIGTLTGGAVTLFSDGRRVATSVRDSTGRRAVGTGLVDPAVIETVLKRGQPFRGEVAVLGETYLAAYDPIADPQGKVIGALFVGEPRSAFMTMVDAMVRVGGLLGGVAALVVAAASFLAMRGLLGPLTRLRAVMGRFAADQLDEEVPCLDRADEVGAMAASVQVFREHAVKVRAMRMEEERLEEIHRDEVRAAIRGMADKVDGQTRRAIETVTGQTGGMREATVGLHAAARSMDRNAREMSDATAQALGAVGIAAEAAGRLSDSVGRINGQVGEAAAAAGLAVASARDAAGVIRTLDEVAAEIGGIVGLIRNVASQTNLLALNATIEASRAGEAGKGFAVVAAEVKALSRETERSTDRIGDLIARIQAAAKDAGAAVGRVGDSIAAVDGIAGRIGTAMREQSEAIAEIAGNVEATANATRDVSVHVDALSGDVRRTDELAESSKLAASALSDGIEALAEALTQIVRTSTDEANRRAHTRHPCQVATEVAGPFGAGEAELLDVSRGGALISSDIKFTAGDRLKLRIPDRDQPQHAHVVGITRHGIHLQFDPPPLGEGEVARVAGVSS</sequence>
<dbReference type="SMART" id="SM00283">
    <property type="entry name" value="MA"/>
    <property type="match status" value="1"/>
</dbReference>
<evidence type="ECO:0000256" key="2">
    <source>
        <dbReference type="ARBA" id="ARBA00022475"/>
    </source>
</evidence>
<feature type="transmembrane region" description="Helical" evidence="10">
    <location>
        <begin position="184"/>
        <end position="208"/>
    </location>
</feature>
<keyword evidence="15" id="KW-1185">Reference proteome</keyword>
<evidence type="ECO:0000313" key="15">
    <source>
        <dbReference type="Proteomes" id="UP000595197"/>
    </source>
</evidence>
<evidence type="ECO:0000256" key="5">
    <source>
        <dbReference type="ARBA" id="ARBA00022989"/>
    </source>
</evidence>
<dbReference type="SUPFAM" id="SSF58104">
    <property type="entry name" value="Methyl-accepting chemotaxis protein (MCP) signaling domain"/>
    <property type="match status" value="1"/>
</dbReference>
<evidence type="ECO:0000256" key="9">
    <source>
        <dbReference type="PROSITE-ProRule" id="PRU00284"/>
    </source>
</evidence>
<dbReference type="Proteomes" id="UP000595197">
    <property type="component" value="Chromosome"/>
</dbReference>
<dbReference type="PROSITE" id="PS50885">
    <property type="entry name" value="HAMP"/>
    <property type="match status" value="1"/>
</dbReference>
<evidence type="ECO:0000259" key="11">
    <source>
        <dbReference type="PROSITE" id="PS50111"/>
    </source>
</evidence>
<dbReference type="InterPro" id="IPR004089">
    <property type="entry name" value="MCPsignal_dom"/>
</dbReference>